<feature type="transmembrane region" description="Helical" evidence="1">
    <location>
        <begin position="217"/>
        <end position="235"/>
    </location>
</feature>
<keyword evidence="1" id="KW-0472">Membrane</keyword>
<dbReference type="EMBL" id="CU468230">
    <property type="protein sequence ID" value="CAP00657.1"/>
    <property type="molecule type" value="Genomic_DNA"/>
</dbReference>
<feature type="transmembrane region" description="Helical" evidence="1">
    <location>
        <begin position="20"/>
        <end position="38"/>
    </location>
</feature>
<dbReference type="SUPFAM" id="SSF103481">
    <property type="entry name" value="Multidrug resistance efflux transporter EmrE"/>
    <property type="match status" value="2"/>
</dbReference>
<organism evidence="3 4">
    <name type="scientific">Acinetobacter baumannii (strain SDF)</name>
    <dbReference type="NCBI Taxonomy" id="509170"/>
    <lineage>
        <taxon>Bacteria</taxon>
        <taxon>Pseudomonadati</taxon>
        <taxon>Pseudomonadota</taxon>
        <taxon>Gammaproteobacteria</taxon>
        <taxon>Moraxellales</taxon>
        <taxon>Moraxellaceae</taxon>
        <taxon>Acinetobacter</taxon>
        <taxon>Acinetobacter calcoaceticus/baumannii complex</taxon>
    </lineage>
</organism>
<evidence type="ECO:0000259" key="2">
    <source>
        <dbReference type="Pfam" id="PF00892"/>
    </source>
</evidence>
<keyword evidence="1" id="KW-1133">Transmembrane helix</keyword>
<feature type="transmembrane region" description="Helical" evidence="1">
    <location>
        <begin position="75"/>
        <end position="95"/>
    </location>
</feature>
<sequence>MEKFVDDHHLKRKVGTLEMVVAMLLSGSIGLFVIKSGQSPINIVFFRCLISALCLIPICYFYGHFRKVYFGKKELFLMVTSGLLIIFNWVLLFAAFPKTSISLATIVYHVNPFVILFLGALVFHEKLNKNDVLWTIIAFIGLIVIIGLGSASVNSNELVGLGLVLIATTLYSISVLITKKLSNTPPLLIVFIQTLSGAIVMAPFISVFENPPIGQQWLFVVGLGVLHTAFLYYLMYSAIKKIPLNNIAILSFIYPISTIVIDYFFFDHVLTSTQVLGAGLILLGVLGVKLHWNIFAVKKVGIRN</sequence>
<feature type="transmembrane region" description="Helical" evidence="1">
    <location>
        <begin position="247"/>
        <end position="266"/>
    </location>
</feature>
<feature type="domain" description="EamA" evidence="2">
    <location>
        <begin position="160"/>
        <end position="288"/>
    </location>
</feature>
<dbReference type="BioCyc" id="ABAU509170:GCL9-1062-MONOMER"/>
<dbReference type="InterPro" id="IPR000620">
    <property type="entry name" value="EamA_dom"/>
</dbReference>
<dbReference type="HOGENOM" id="CLU_033863_15_1_6"/>
<dbReference type="GO" id="GO:0016020">
    <property type="term" value="C:membrane"/>
    <property type="evidence" value="ECO:0007669"/>
    <property type="project" value="InterPro"/>
</dbReference>
<protein>
    <recommendedName>
        <fullName evidence="2">EamA domain-containing protein</fullName>
    </recommendedName>
</protein>
<dbReference type="Gene3D" id="1.10.3730.20">
    <property type="match status" value="1"/>
</dbReference>
<feature type="transmembrane region" description="Helical" evidence="1">
    <location>
        <begin position="132"/>
        <end position="152"/>
    </location>
</feature>
<dbReference type="Pfam" id="PF00892">
    <property type="entry name" value="EamA"/>
    <property type="match status" value="2"/>
</dbReference>
<evidence type="ECO:0000313" key="4">
    <source>
        <dbReference type="Proteomes" id="UP000001741"/>
    </source>
</evidence>
<accession>B0VKF4</accession>
<dbReference type="PANTHER" id="PTHR22911">
    <property type="entry name" value="ACYL-MALONYL CONDENSING ENZYME-RELATED"/>
    <property type="match status" value="1"/>
</dbReference>
<dbReference type="AlphaFoldDB" id="B0VKF4"/>
<evidence type="ECO:0000256" key="1">
    <source>
        <dbReference type="SAM" id="Phobius"/>
    </source>
</evidence>
<feature type="transmembrane region" description="Helical" evidence="1">
    <location>
        <begin position="44"/>
        <end position="63"/>
    </location>
</feature>
<dbReference type="KEGG" id="abm:ABSDF1311"/>
<dbReference type="PANTHER" id="PTHR22911:SF102">
    <property type="entry name" value="MEMBRANE PROTEIN"/>
    <property type="match status" value="1"/>
</dbReference>
<evidence type="ECO:0000313" key="3">
    <source>
        <dbReference type="EMBL" id="CAP00657.1"/>
    </source>
</evidence>
<name>B0VKF4_ACIBS</name>
<reference evidence="3 4" key="1">
    <citation type="journal article" date="2008" name="PLoS ONE">
        <title>Comparative analysis of Acinetobacters: three genomes for three lifestyles.</title>
        <authorList>
            <person name="Vallenet D."/>
            <person name="Nordmann P."/>
            <person name="Barbe V."/>
            <person name="Poirel L."/>
            <person name="Mangenot S."/>
            <person name="Bataille E."/>
            <person name="Dossat C."/>
            <person name="Gas S."/>
            <person name="Kreimeyer A."/>
            <person name="Lenoble P."/>
            <person name="Oztas S."/>
            <person name="Poulain J."/>
            <person name="Segurens B."/>
            <person name="Robert C."/>
            <person name="Abergel C."/>
            <person name="Claverie J.M."/>
            <person name="Raoult D."/>
            <person name="Medigue C."/>
            <person name="Weissenbach J."/>
            <person name="Cruveiller S."/>
        </authorList>
    </citation>
    <scope>NUCLEOTIDE SEQUENCE [LARGE SCALE GENOMIC DNA]</scope>
    <source>
        <strain evidence="3 4">SDF</strain>
    </source>
</reference>
<dbReference type="Proteomes" id="UP000001741">
    <property type="component" value="Chromosome"/>
</dbReference>
<feature type="transmembrane region" description="Helical" evidence="1">
    <location>
        <begin position="187"/>
        <end position="205"/>
    </location>
</feature>
<feature type="domain" description="EamA" evidence="2">
    <location>
        <begin position="17"/>
        <end position="146"/>
    </location>
</feature>
<feature type="transmembrane region" description="Helical" evidence="1">
    <location>
        <begin position="278"/>
        <end position="297"/>
    </location>
</feature>
<feature type="transmembrane region" description="Helical" evidence="1">
    <location>
        <begin position="158"/>
        <end position="178"/>
    </location>
</feature>
<gene>
    <name evidence="3" type="ordered locus">ABSDF1311</name>
</gene>
<keyword evidence="1" id="KW-0812">Transmembrane</keyword>
<dbReference type="InterPro" id="IPR037185">
    <property type="entry name" value="EmrE-like"/>
</dbReference>
<proteinExistence type="predicted"/>
<feature type="transmembrane region" description="Helical" evidence="1">
    <location>
        <begin position="101"/>
        <end position="123"/>
    </location>
</feature>